<keyword evidence="3" id="KW-1185">Reference proteome</keyword>
<evidence type="ECO:0000313" key="2">
    <source>
        <dbReference type="EMBL" id="MER6616330.1"/>
    </source>
</evidence>
<feature type="compositionally biased region" description="Low complexity" evidence="1">
    <location>
        <begin position="66"/>
        <end position="80"/>
    </location>
</feature>
<dbReference type="Proteomes" id="UP001445472">
    <property type="component" value="Unassembled WGS sequence"/>
</dbReference>
<comment type="caution">
    <text evidence="2">The sequence shown here is derived from an EMBL/GenBank/DDBJ whole genome shotgun (WGS) entry which is preliminary data.</text>
</comment>
<proteinExistence type="predicted"/>
<accession>A0ABV1UZW5</accession>
<evidence type="ECO:0000313" key="3">
    <source>
        <dbReference type="Proteomes" id="UP001445472"/>
    </source>
</evidence>
<reference evidence="2 3" key="1">
    <citation type="submission" date="2024-06" db="EMBL/GenBank/DDBJ databases">
        <title>The Natural Products Discovery Center: Release of the First 8490 Sequenced Strains for Exploring Actinobacteria Biosynthetic Diversity.</title>
        <authorList>
            <person name="Kalkreuter E."/>
            <person name="Kautsar S.A."/>
            <person name="Yang D."/>
            <person name="Bader C.D."/>
            <person name="Teijaro C.N."/>
            <person name="Fluegel L."/>
            <person name="Davis C.M."/>
            <person name="Simpson J.R."/>
            <person name="Lauterbach L."/>
            <person name="Steele A.D."/>
            <person name="Gui C."/>
            <person name="Meng S."/>
            <person name="Li G."/>
            <person name="Viehrig K."/>
            <person name="Ye F."/>
            <person name="Su P."/>
            <person name="Kiefer A.F."/>
            <person name="Nichols A."/>
            <person name="Cepeda A.J."/>
            <person name="Yan W."/>
            <person name="Fan B."/>
            <person name="Jiang Y."/>
            <person name="Adhikari A."/>
            <person name="Zheng C.-J."/>
            <person name="Schuster L."/>
            <person name="Cowan T.M."/>
            <person name="Smanski M.J."/>
            <person name="Chevrette M.G."/>
            <person name="De Carvalho L.P.S."/>
            <person name="Shen B."/>
        </authorList>
    </citation>
    <scope>NUCLEOTIDE SEQUENCE [LARGE SCALE GENOMIC DNA]</scope>
    <source>
        <strain evidence="2 3">NPDC000837</strain>
    </source>
</reference>
<evidence type="ECO:0000256" key="1">
    <source>
        <dbReference type="SAM" id="MobiDB-lite"/>
    </source>
</evidence>
<dbReference type="RefSeq" id="WP_351977706.1">
    <property type="nucleotide sequence ID" value="NZ_JBEPBX010000023.1"/>
</dbReference>
<protein>
    <submittedName>
        <fullName evidence="2">Uncharacterized protein</fullName>
    </submittedName>
</protein>
<gene>
    <name evidence="2" type="ORF">ABT276_23745</name>
</gene>
<name>A0ABV1UZW5_9ACTN</name>
<sequence length="220" mass="24550">MPMRTMLPPNLTRHFYETRRLIAEEEGKTLAPWFRLSADQRAAVEMDVEVFRRSILRAEEEQDLVTSASAAATAEPAPAAGDSTTAEDCACPGCSVVAALLELLKRARRLEESMRPPVKTPNSFLFTIGEITTQAPGARPTPEETARVRKLAQDAIDAWVAAGKPLKVIEDPRLPGAVSWQLERTPSWLTPAHLDDRVQRRFDAARLDYFTRQARFPVQV</sequence>
<dbReference type="EMBL" id="JBEPBX010000023">
    <property type="protein sequence ID" value="MER6616330.1"/>
    <property type="molecule type" value="Genomic_DNA"/>
</dbReference>
<feature type="region of interest" description="Disordered" evidence="1">
    <location>
        <begin position="66"/>
        <end position="86"/>
    </location>
</feature>
<organism evidence="2 3">
    <name type="scientific">Streptomyces xantholiticus</name>
    <dbReference type="NCBI Taxonomy" id="68285"/>
    <lineage>
        <taxon>Bacteria</taxon>
        <taxon>Bacillati</taxon>
        <taxon>Actinomycetota</taxon>
        <taxon>Actinomycetes</taxon>
        <taxon>Kitasatosporales</taxon>
        <taxon>Streptomycetaceae</taxon>
        <taxon>Streptomyces</taxon>
    </lineage>
</organism>